<dbReference type="EMBL" id="JARJCW010000004">
    <property type="protein sequence ID" value="KAJ7226028.1"/>
    <property type="molecule type" value="Genomic_DNA"/>
</dbReference>
<gene>
    <name evidence="2" type="ORF">GGX14DRAFT_386721</name>
</gene>
<reference evidence="2" key="1">
    <citation type="submission" date="2023-03" db="EMBL/GenBank/DDBJ databases">
        <title>Massive genome expansion in bonnet fungi (Mycena s.s.) driven by repeated elements and novel gene families across ecological guilds.</title>
        <authorList>
            <consortium name="Lawrence Berkeley National Laboratory"/>
            <person name="Harder C.B."/>
            <person name="Miyauchi S."/>
            <person name="Viragh M."/>
            <person name="Kuo A."/>
            <person name="Thoen E."/>
            <person name="Andreopoulos B."/>
            <person name="Lu D."/>
            <person name="Skrede I."/>
            <person name="Drula E."/>
            <person name="Henrissat B."/>
            <person name="Morin E."/>
            <person name="Kohler A."/>
            <person name="Barry K."/>
            <person name="LaButti K."/>
            <person name="Morin E."/>
            <person name="Salamov A."/>
            <person name="Lipzen A."/>
            <person name="Mereny Z."/>
            <person name="Hegedus B."/>
            <person name="Baldrian P."/>
            <person name="Stursova M."/>
            <person name="Weitz H."/>
            <person name="Taylor A."/>
            <person name="Grigoriev I.V."/>
            <person name="Nagy L.G."/>
            <person name="Martin F."/>
            <person name="Kauserud H."/>
        </authorList>
    </citation>
    <scope>NUCLEOTIDE SEQUENCE</scope>
    <source>
        <strain evidence="2">9144</strain>
    </source>
</reference>
<feature type="compositionally biased region" description="Basic and acidic residues" evidence="1">
    <location>
        <begin position="102"/>
        <end position="113"/>
    </location>
</feature>
<comment type="caution">
    <text evidence="2">The sequence shown here is derived from an EMBL/GenBank/DDBJ whole genome shotgun (WGS) entry which is preliminary data.</text>
</comment>
<dbReference type="AlphaFoldDB" id="A0AAD6YQA5"/>
<evidence type="ECO:0000313" key="3">
    <source>
        <dbReference type="Proteomes" id="UP001219525"/>
    </source>
</evidence>
<organism evidence="2 3">
    <name type="scientific">Mycena pura</name>
    <dbReference type="NCBI Taxonomy" id="153505"/>
    <lineage>
        <taxon>Eukaryota</taxon>
        <taxon>Fungi</taxon>
        <taxon>Dikarya</taxon>
        <taxon>Basidiomycota</taxon>
        <taxon>Agaricomycotina</taxon>
        <taxon>Agaricomycetes</taxon>
        <taxon>Agaricomycetidae</taxon>
        <taxon>Agaricales</taxon>
        <taxon>Marasmiineae</taxon>
        <taxon>Mycenaceae</taxon>
        <taxon>Mycena</taxon>
    </lineage>
</organism>
<protein>
    <submittedName>
        <fullName evidence="2">Uncharacterized protein</fullName>
    </submittedName>
</protein>
<dbReference type="Proteomes" id="UP001219525">
    <property type="component" value="Unassembled WGS sequence"/>
</dbReference>
<feature type="region of interest" description="Disordered" evidence="1">
    <location>
        <begin position="85"/>
        <end position="153"/>
    </location>
</feature>
<keyword evidence="3" id="KW-1185">Reference proteome</keyword>
<feature type="compositionally biased region" description="Gly residues" evidence="1">
    <location>
        <begin position="90"/>
        <end position="100"/>
    </location>
</feature>
<feature type="region of interest" description="Disordered" evidence="1">
    <location>
        <begin position="1"/>
        <end position="24"/>
    </location>
</feature>
<sequence length="321" mass="35664">MSGNASGSQPNPPPPTTGNGGNEEVVRKCKALIQDFRDRKISKGIACSRIANTIPTAFVEGGSGEQAVQAYIEELDQIERELTEAAQRGSRGGADPGPGVGRPEEGPEDGEHRGRSRSRSPHADDERASREGRHRRRSSSPSPHAGHSRKRRVDDSKLPWLVDNYLQDNLLSESLRRSRIMLEEFSAEPSYVLSTLLNSTRRVPFPTSEYLAIIKGEAVNLDKVISYQFSVDHEQHRTETVADGVSLLFGSSTPNKKVTTQADWITAWAKTADAIQSVFPHRRAELEVYRQYVMDLFTTSGSHIHDRVILLDRRIRNEVAG</sequence>
<feature type="compositionally biased region" description="Basic and acidic residues" evidence="1">
    <location>
        <begin position="121"/>
        <end position="131"/>
    </location>
</feature>
<name>A0AAD6YQA5_9AGAR</name>
<evidence type="ECO:0000256" key="1">
    <source>
        <dbReference type="SAM" id="MobiDB-lite"/>
    </source>
</evidence>
<evidence type="ECO:0000313" key="2">
    <source>
        <dbReference type="EMBL" id="KAJ7226028.1"/>
    </source>
</evidence>
<accession>A0AAD6YQA5</accession>
<proteinExistence type="predicted"/>